<evidence type="ECO:0000313" key="4">
    <source>
        <dbReference type="EMBL" id="KAI9247203.1"/>
    </source>
</evidence>
<sequence>MIGCREHGATVSSLAMFLNKVAQDYLVHMDSLRKQSRSRYDYSASGKWVRICSLYENQGLQTVALCPKSEALIAKDLNTFIQNKSFYKRIGAPYVRGYLFHGKPGTGKTSLIFAIASFLKRHLYFMNLAYIDSDSELFQAFASVPANSIVVFEDIDTMTMTLHKRTGVERAMHAIGSEKQESRNKQQHRFNLSTFLSILDGHTLEEGIIFIMTSNHPEVLDPAIIRPGRMDIHLDLTFATHYQICQMFRMVMDEDDDSTLNDIYPQLEKEIPEFVIPPSEIMQIMVLCREHTKDIPDKLRDLTKKYRDYPSTSPASAASHSSTASYKEDSFLQDSSLKIN</sequence>
<keyword evidence="5" id="KW-1185">Reference proteome</keyword>
<evidence type="ECO:0000313" key="5">
    <source>
        <dbReference type="Proteomes" id="UP001209540"/>
    </source>
</evidence>
<dbReference type="AlphaFoldDB" id="A0AAD5P856"/>
<evidence type="ECO:0000256" key="2">
    <source>
        <dbReference type="SAM" id="MobiDB-lite"/>
    </source>
</evidence>
<feature type="compositionally biased region" description="Low complexity" evidence="2">
    <location>
        <begin position="310"/>
        <end position="325"/>
    </location>
</feature>
<feature type="domain" description="AAA+ ATPase" evidence="3">
    <location>
        <begin position="94"/>
        <end position="240"/>
    </location>
</feature>
<reference evidence="4" key="2">
    <citation type="submission" date="2023-02" db="EMBL/GenBank/DDBJ databases">
        <authorList>
            <consortium name="DOE Joint Genome Institute"/>
            <person name="Mondo S.J."/>
            <person name="Chang Y."/>
            <person name="Wang Y."/>
            <person name="Ahrendt S."/>
            <person name="Andreopoulos W."/>
            <person name="Barry K."/>
            <person name="Beard J."/>
            <person name="Benny G.L."/>
            <person name="Blankenship S."/>
            <person name="Bonito G."/>
            <person name="Cuomo C."/>
            <person name="Desiro A."/>
            <person name="Gervers K.A."/>
            <person name="Hundley H."/>
            <person name="Kuo A."/>
            <person name="LaButti K."/>
            <person name="Lang B.F."/>
            <person name="Lipzen A."/>
            <person name="O'Donnell K."/>
            <person name="Pangilinan J."/>
            <person name="Reynolds N."/>
            <person name="Sandor L."/>
            <person name="Smith M.W."/>
            <person name="Tsang A."/>
            <person name="Grigoriev I.V."/>
            <person name="Stajich J.E."/>
            <person name="Spatafora J.W."/>
        </authorList>
    </citation>
    <scope>NUCLEOTIDE SEQUENCE</scope>
    <source>
        <strain evidence="4">RSA 2281</strain>
    </source>
</reference>
<comment type="caution">
    <text evidence="4">The sequence shown here is derived from an EMBL/GenBank/DDBJ whole genome shotgun (WGS) entry which is preliminary data.</text>
</comment>
<name>A0AAD5P856_9FUNG</name>
<dbReference type="PANTHER" id="PTHR23070">
    <property type="entry name" value="BCS1 AAA-TYPE ATPASE"/>
    <property type="match status" value="1"/>
</dbReference>
<dbReference type="InterPro" id="IPR003959">
    <property type="entry name" value="ATPase_AAA_core"/>
</dbReference>
<dbReference type="InterPro" id="IPR003593">
    <property type="entry name" value="AAA+_ATPase"/>
</dbReference>
<evidence type="ECO:0000259" key="3">
    <source>
        <dbReference type="SMART" id="SM00382"/>
    </source>
</evidence>
<accession>A0AAD5P856</accession>
<keyword evidence="4" id="KW-0378">Hydrolase</keyword>
<dbReference type="SUPFAM" id="SSF52540">
    <property type="entry name" value="P-loop containing nucleoside triphosphate hydrolases"/>
    <property type="match status" value="1"/>
</dbReference>
<dbReference type="Proteomes" id="UP001209540">
    <property type="component" value="Unassembled WGS sequence"/>
</dbReference>
<evidence type="ECO:0000256" key="1">
    <source>
        <dbReference type="ARBA" id="ARBA00007448"/>
    </source>
</evidence>
<dbReference type="GO" id="GO:0016887">
    <property type="term" value="F:ATP hydrolysis activity"/>
    <property type="evidence" value="ECO:0007669"/>
    <property type="project" value="InterPro"/>
</dbReference>
<dbReference type="EMBL" id="JAIXMP010000043">
    <property type="protein sequence ID" value="KAI9247203.1"/>
    <property type="molecule type" value="Genomic_DNA"/>
</dbReference>
<dbReference type="Gene3D" id="3.40.50.300">
    <property type="entry name" value="P-loop containing nucleotide triphosphate hydrolases"/>
    <property type="match status" value="1"/>
</dbReference>
<comment type="similarity">
    <text evidence="1">Belongs to the AAA ATPase family. BCS1 subfamily.</text>
</comment>
<reference evidence="4" key="1">
    <citation type="journal article" date="2022" name="IScience">
        <title>Evolution of zygomycete secretomes and the origins of terrestrial fungal ecologies.</title>
        <authorList>
            <person name="Chang Y."/>
            <person name="Wang Y."/>
            <person name="Mondo S."/>
            <person name="Ahrendt S."/>
            <person name="Andreopoulos W."/>
            <person name="Barry K."/>
            <person name="Beard J."/>
            <person name="Benny G.L."/>
            <person name="Blankenship S."/>
            <person name="Bonito G."/>
            <person name="Cuomo C."/>
            <person name="Desiro A."/>
            <person name="Gervers K.A."/>
            <person name="Hundley H."/>
            <person name="Kuo A."/>
            <person name="LaButti K."/>
            <person name="Lang B.F."/>
            <person name="Lipzen A."/>
            <person name="O'Donnell K."/>
            <person name="Pangilinan J."/>
            <person name="Reynolds N."/>
            <person name="Sandor L."/>
            <person name="Smith M.E."/>
            <person name="Tsang A."/>
            <person name="Grigoriev I.V."/>
            <person name="Stajich J.E."/>
            <person name="Spatafora J.W."/>
        </authorList>
    </citation>
    <scope>NUCLEOTIDE SEQUENCE</scope>
    <source>
        <strain evidence="4">RSA 2281</strain>
    </source>
</reference>
<dbReference type="InterPro" id="IPR027417">
    <property type="entry name" value="P-loop_NTPase"/>
</dbReference>
<feature type="region of interest" description="Disordered" evidence="2">
    <location>
        <begin position="309"/>
        <end position="340"/>
    </location>
</feature>
<organism evidence="4 5">
    <name type="scientific">Phascolomyces articulosus</name>
    <dbReference type="NCBI Taxonomy" id="60185"/>
    <lineage>
        <taxon>Eukaryota</taxon>
        <taxon>Fungi</taxon>
        <taxon>Fungi incertae sedis</taxon>
        <taxon>Mucoromycota</taxon>
        <taxon>Mucoromycotina</taxon>
        <taxon>Mucoromycetes</taxon>
        <taxon>Mucorales</taxon>
        <taxon>Lichtheimiaceae</taxon>
        <taxon>Phascolomyces</taxon>
    </lineage>
</organism>
<dbReference type="SMART" id="SM00382">
    <property type="entry name" value="AAA"/>
    <property type="match status" value="1"/>
</dbReference>
<dbReference type="InterPro" id="IPR050747">
    <property type="entry name" value="Mitochondrial_chaperone_BCS1"/>
</dbReference>
<dbReference type="Pfam" id="PF00004">
    <property type="entry name" value="AAA"/>
    <property type="match status" value="1"/>
</dbReference>
<gene>
    <name evidence="4" type="ORF">BDA99DRAFT_258767</name>
</gene>
<proteinExistence type="inferred from homology"/>
<dbReference type="GO" id="GO:0005524">
    <property type="term" value="F:ATP binding"/>
    <property type="evidence" value="ECO:0007669"/>
    <property type="project" value="InterPro"/>
</dbReference>
<protein>
    <submittedName>
        <fullName evidence="4">P-loop containing nucleoside triphosphate hydrolase protein</fullName>
    </submittedName>
</protein>